<comment type="caution">
    <text evidence="2">The sequence shown here is derived from an EMBL/GenBank/DDBJ whole genome shotgun (WGS) entry which is preliminary data.</text>
</comment>
<gene>
    <name evidence="2" type="ORF">GCM10009663_60210</name>
</gene>
<accession>A0ABN1TZU6</accession>
<evidence type="ECO:0000313" key="2">
    <source>
        <dbReference type="EMBL" id="GAA1110751.1"/>
    </source>
</evidence>
<protein>
    <submittedName>
        <fullName evidence="2">Uncharacterized protein</fullName>
    </submittedName>
</protein>
<evidence type="ECO:0000313" key="3">
    <source>
        <dbReference type="Proteomes" id="UP001499987"/>
    </source>
</evidence>
<keyword evidence="3" id="KW-1185">Reference proteome</keyword>
<dbReference type="Proteomes" id="UP001499987">
    <property type="component" value="Unassembled WGS sequence"/>
</dbReference>
<proteinExistence type="predicted"/>
<organism evidence="2 3">
    <name type="scientific">Kitasatospora arboriphila</name>
    <dbReference type="NCBI Taxonomy" id="258052"/>
    <lineage>
        <taxon>Bacteria</taxon>
        <taxon>Bacillati</taxon>
        <taxon>Actinomycetota</taxon>
        <taxon>Actinomycetes</taxon>
        <taxon>Kitasatosporales</taxon>
        <taxon>Streptomycetaceae</taxon>
        <taxon>Kitasatospora</taxon>
    </lineage>
</organism>
<feature type="region of interest" description="Disordered" evidence="1">
    <location>
        <begin position="100"/>
        <end position="142"/>
    </location>
</feature>
<feature type="region of interest" description="Disordered" evidence="1">
    <location>
        <begin position="1"/>
        <end position="43"/>
    </location>
</feature>
<sequence>MRLPGDLMLRSATGNPPVGSASEGAARPERVEESPAAQVRSPQTRHLLLAAKFETILPHSAERQRRLLIEAEARSLGHSEIRLVAQAAAAWEATVSLGVRELESGRPPRPAPRRPSRSPLLGDLADPDTPTVRHETLWPITG</sequence>
<dbReference type="EMBL" id="BAAALD010000080">
    <property type="protein sequence ID" value="GAA1110751.1"/>
    <property type="molecule type" value="Genomic_DNA"/>
</dbReference>
<evidence type="ECO:0000256" key="1">
    <source>
        <dbReference type="SAM" id="MobiDB-lite"/>
    </source>
</evidence>
<reference evidence="2 3" key="1">
    <citation type="journal article" date="2019" name="Int. J. Syst. Evol. Microbiol.">
        <title>The Global Catalogue of Microorganisms (GCM) 10K type strain sequencing project: providing services to taxonomists for standard genome sequencing and annotation.</title>
        <authorList>
            <consortium name="The Broad Institute Genomics Platform"/>
            <consortium name="The Broad Institute Genome Sequencing Center for Infectious Disease"/>
            <person name="Wu L."/>
            <person name="Ma J."/>
        </authorList>
    </citation>
    <scope>NUCLEOTIDE SEQUENCE [LARGE SCALE GENOMIC DNA]</scope>
    <source>
        <strain evidence="2 3">JCM 13002</strain>
    </source>
</reference>
<name>A0ABN1TZU6_9ACTN</name>